<keyword evidence="2" id="KW-1185">Reference proteome</keyword>
<reference evidence="1 2" key="1">
    <citation type="journal article" date="2015" name="BMC Genomics">
        <title>Genome mining reveals unlocked bioactive potential of marine Gram-negative bacteria.</title>
        <authorList>
            <person name="Machado H."/>
            <person name="Sonnenschein E.C."/>
            <person name="Melchiorsen J."/>
            <person name="Gram L."/>
        </authorList>
    </citation>
    <scope>NUCLEOTIDE SEQUENCE [LARGE SCALE GENOMIC DNA]</scope>
    <source>
        <strain evidence="1 2">S2757</strain>
    </source>
</reference>
<dbReference type="EMBL" id="JXXV01000007">
    <property type="protein sequence ID" value="KJY84591.1"/>
    <property type="molecule type" value="Genomic_DNA"/>
</dbReference>
<organism evidence="1 2">
    <name type="scientific">Vibrio galatheae</name>
    <dbReference type="NCBI Taxonomy" id="579748"/>
    <lineage>
        <taxon>Bacteria</taxon>
        <taxon>Pseudomonadati</taxon>
        <taxon>Pseudomonadota</taxon>
        <taxon>Gammaproteobacteria</taxon>
        <taxon>Vibrionales</taxon>
        <taxon>Vibrionaceae</taxon>
        <taxon>Vibrio</taxon>
    </lineage>
</organism>
<evidence type="ECO:0000313" key="2">
    <source>
        <dbReference type="Proteomes" id="UP000033673"/>
    </source>
</evidence>
<evidence type="ECO:0000313" key="1">
    <source>
        <dbReference type="EMBL" id="KJY84591.1"/>
    </source>
</evidence>
<protein>
    <submittedName>
        <fullName evidence="1">Uncharacterized protein</fullName>
    </submittedName>
</protein>
<dbReference type="PATRIC" id="fig|579748.3.peg.712"/>
<gene>
    <name evidence="1" type="ORF">TW81_03430</name>
</gene>
<comment type="caution">
    <text evidence="1">The sequence shown here is derived from an EMBL/GenBank/DDBJ whole genome shotgun (WGS) entry which is preliminary data.</text>
</comment>
<sequence length="116" mass="13259">MELKEFEALVTALCEKENLPQALEHLKTSDDTEVAEAAQSLAGQFALAEVEGAKRIYHVTLQTNEQGEEQEFVEHVMDEGDDVIRFVAWFFDVMFDVKRKDTYQAAGKTYQQPKRS</sequence>
<dbReference type="AlphaFoldDB" id="A0A0F4NR78"/>
<dbReference type="STRING" id="579748.TW81_03430"/>
<dbReference type="Proteomes" id="UP000033673">
    <property type="component" value="Unassembled WGS sequence"/>
</dbReference>
<name>A0A0F4NR78_9VIBR</name>
<dbReference type="OrthoDB" id="5816727at2"/>
<dbReference type="RefSeq" id="WP_045954334.1">
    <property type="nucleotide sequence ID" value="NZ_JXXV01000007.1"/>
</dbReference>
<proteinExistence type="predicted"/>
<accession>A0A0F4NR78</accession>